<dbReference type="InterPro" id="IPR011990">
    <property type="entry name" value="TPR-like_helical_dom_sf"/>
</dbReference>
<keyword evidence="2" id="KW-1185">Reference proteome</keyword>
<dbReference type="PANTHER" id="PTHR46512">
    <property type="entry name" value="PEPTIDYLPROLYL ISOMERASE"/>
    <property type="match status" value="1"/>
</dbReference>
<comment type="caution">
    <text evidence="1">The sequence shown here is derived from an EMBL/GenBank/DDBJ whole genome shotgun (WGS) entry which is preliminary data.</text>
</comment>
<dbReference type="SUPFAM" id="SSF48452">
    <property type="entry name" value="TPR-like"/>
    <property type="match status" value="1"/>
</dbReference>
<organism evidence="1 2">
    <name type="scientific">Pythium insidiosum</name>
    <name type="common">Pythiosis disease agent</name>
    <dbReference type="NCBI Taxonomy" id="114742"/>
    <lineage>
        <taxon>Eukaryota</taxon>
        <taxon>Sar</taxon>
        <taxon>Stramenopiles</taxon>
        <taxon>Oomycota</taxon>
        <taxon>Peronosporomycetes</taxon>
        <taxon>Pythiales</taxon>
        <taxon>Pythiaceae</taxon>
        <taxon>Pythium</taxon>
    </lineage>
</organism>
<dbReference type="Gene3D" id="1.25.40.10">
    <property type="entry name" value="Tetratricopeptide repeat domain"/>
    <property type="match status" value="1"/>
</dbReference>
<sequence length="210" mass="22884">MEAEAKAAASPPQQALDDDALLLQKPRMGMLSVAEKIEQGELLKRQANVLVKRGDFKAATSRYAKVFAYVNGLSTQGDAMAQYASRSAHMSASAAEGEAIQALKIACWSNMALCQLKLGRGDRAVELCDKVLAEDESHSKARFRKAQGLALESHFDRAQALLTQLATLEPQNAAVRRELKALAVAKKKYEQEARAKSSFNNVFNKKGGLF</sequence>
<proteinExistence type="predicted"/>
<dbReference type="InterPro" id="IPR050754">
    <property type="entry name" value="FKBP4/5/8-like"/>
</dbReference>
<dbReference type="AlphaFoldDB" id="A0AAD5L9F1"/>
<accession>A0AAD5L9F1</accession>
<dbReference type="Proteomes" id="UP001209570">
    <property type="component" value="Unassembled WGS sequence"/>
</dbReference>
<evidence type="ECO:0000313" key="1">
    <source>
        <dbReference type="EMBL" id="KAJ0393561.1"/>
    </source>
</evidence>
<dbReference type="InterPro" id="IPR019734">
    <property type="entry name" value="TPR_rpt"/>
</dbReference>
<gene>
    <name evidence="1" type="ORF">P43SY_004471</name>
</gene>
<evidence type="ECO:0000313" key="2">
    <source>
        <dbReference type="Proteomes" id="UP001209570"/>
    </source>
</evidence>
<reference evidence="1" key="1">
    <citation type="submission" date="2021-12" db="EMBL/GenBank/DDBJ databases">
        <title>Prjna785345.</title>
        <authorList>
            <person name="Rujirawat T."/>
            <person name="Krajaejun T."/>
        </authorList>
    </citation>
    <scope>NUCLEOTIDE SEQUENCE</scope>
    <source>
        <strain evidence="1">Pi057C3</strain>
    </source>
</reference>
<dbReference type="SMART" id="SM00028">
    <property type="entry name" value="TPR"/>
    <property type="match status" value="3"/>
</dbReference>
<protein>
    <submittedName>
        <fullName evidence="1">Uncharacterized protein</fullName>
    </submittedName>
</protein>
<dbReference type="EMBL" id="JAKCXM010000482">
    <property type="protein sequence ID" value="KAJ0393561.1"/>
    <property type="molecule type" value="Genomic_DNA"/>
</dbReference>
<name>A0AAD5L9F1_PYTIN</name>